<dbReference type="EMBL" id="CAMPGE010030247">
    <property type="protein sequence ID" value="CAI2387760.1"/>
    <property type="molecule type" value="Genomic_DNA"/>
</dbReference>
<feature type="compositionally biased region" description="Polar residues" evidence="1">
    <location>
        <begin position="318"/>
        <end position="327"/>
    </location>
</feature>
<name>A0AAD1YBH7_EUPCR</name>
<reference evidence="2" key="1">
    <citation type="submission" date="2023-07" db="EMBL/GenBank/DDBJ databases">
        <authorList>
            <consortium name="AG Swart"/>
            <person name="Singh M."/>
            <person name="Singh A."/>
            <person name="Seah K."/>
            <person name="Emmerich C."/>
        </authorList>
    </citation>
    <scope>NUCLEOTIDE SEQUENCE</scope>
    <source>
        <strain evidence="2">DP1</strain>
    </source>
</reference>
<protein>
    <submittedName>
        <fullName evidence="2">Uncharacterized protein</fullName>
    </submittedName>
</protein>
<dbReference type="AlphaFoldDB" id="A0AAD1YBH7"/>
<feature type="compositionally biased region" description="Low complexity" evidence="1">
    <location>
        <begin position="379"/>
        <end position="398"/>
    </location>
</feature>
<organism evidence="2 3">
    <name type="scientific">Euplotes crassus</name>
    <dbReference type="NCBI Taxonomy" id="5936"/>
    <lineage>
        <taxon>Eukaryota</taxon>
        <taxon>Sar</taxon>
        <taxon>Alveolata</taxon>
        <taxon>Ciliophora</taxon>
        <taxon>Intramacronucleata</taxon>
        <taxon>Spirotrichea</taxon>
        <taxon>Hypotrichia</taxon>
        <taxon>Euplotida</taxon>
        <taxon>Euplotidae</taxon>
        <taxon>Moneuplotes</taxon>
    </lineage>
</organism>
<proteinExistence type="predicted"/>
<gene>
    <name evidence="2" type="ORF">ECRASSUSDP1_LOCUS29394</name>
</gene>
<feature type="region of interest" description="Disordered" evidence="1">
    <location>
        <begin position="316"/>
        <end position="360"/>
    </location>
</feature>
<sequence>MSFATRNSRNEVCREPRDLALRRSAILKCNLQIESGPIKSVCINNKKERKTISKISHQSSTQKKAQRKNMMNMREFLSSVDLSQDYHQSQEFSLFSKPEIPMKKMSRYLTNKPMKLRERHQNMTSGNLPLLHQESHQNLFEGTSSIKADSSKRISALGNPNSLLSGSYDNIISTTECSKRNLWNLPSSAFKNHTEIRKRFYSRHAQKDLPYLNMKQKDSYQTMRKSSQIWDSSCDDNKLIQSHNASIRPSKSQDHNIKQRKNCIYVRVEGEPEFTVTNGVQKLIQRTKSVNYQINIPRMPTFPSKVKKCLKMSKITKPPQTISNPKIQPQNPSLPQNLPKPLPKPPSLNPQNSQPFLSPSLNTLIPKKRSVLIKIQKDPQNPLQNSSNSLPSSISLAQTPSSPKKAPCQSNVVQKPGLVGSKFGSSCVPIRKHYTCDDYVDTVSDTSEKIDLRITQSLAKRLTLYNKKMRLRGIGRKTQLKKQKKKHNKDLAEVYRGRTGG</sequence>
<evidence type="ECO:0000313" key="3">
    <source>
        <dbReference type="Proteomes" id="UP001295684"/>
    </source>
</evidence>
<evidence type="ECO:0000313" key="2">
    <source>
        <dbReference type="EMBL" id="CAI2387760.1"/>
    </source>
</evidence>
<dbReference type="Proteomes" id="UP001295684">
    <property type="component" value="Unassembled WGS sequence"/>
</dbReference>
<comment type="caution">
    <text evidence="2">The sequence shown here is derived from an EMBL/GenBank/DDBJ whole genome shotgun (WGS) entry which is preliminary data.</text>
</comment>
<evidence type="ECO:0000256" key="1">
    <source>
        <dbReference type="SAM" id="MobiDB-lite"/>
    </source>
</evidence>
<feature type="compositionally biased region" description="Low complexity" evidence="1">
    <location>
        <begin position="328"/>
        <end position="337"/>
    </location>
</feature>
<accession>A0AAD1YBH7</accession>
<feature type="compositionally biased region" description="Pro residues" evidence="1">
    <location>
        <begin position="338"/>
        <end position="348"/>
    </location>
</feature>
<keyword evidence="3" id="KW-1185">Reference proteome</keyword>
<feature type="region of interest" description="Disordered" evidence="1">
    <location>
        <begin position="378"/>
        <end position="411"/>
    </location>
</feature>